<reference evidence="7 8" key="1">
    <citation type="submission" date="2020-04" db="EMBL/GenBank/DDBJ databases">
        <authorList>
            <person name="Laetsch R D."/>
            <person name="Stevens L."/>
            <person name="Kumar S."/>
            <person name="Blaxter L. M."/>
        </authorList>
    </citation>
    <scope>NUCLEOTIDE SEQUENCE [LARGE SCALE GENOMIC DNA]</scope>
</reference>
<keyword evidence="8" id="KW-1185">Reference proteome</keyword>
<dbReference type="PANTHER" id="PTHR13531:SF0">
    <property type="entry name" value="GEO07735P1-RELATED"/>
    <property type="match status" value="1"/>
</dbReference>
<evidence type="ECO:0000256" key="4">
    <source>
        <dbReference type="ARBA" id="ARBA00023136"/>
    </source>
</evidence>
<keyword evidence="4 5" id="KW-0472">Membrane</keyword>
<gene>
    <name evidence="7" type="ORF">CBOVIS_LOCUS12625</name>
</gene>
<name>A0A8S1FBJ8_9PELO</name>
<dbReference type="Proteomes" id="UP000494206">
    <property type="component" value="Unassembled WGS sequence"/>
</dbReference>
<protein>
    <recommendedName>
        <fullName evidence="9">G-protein coupled receptors family 1 profile domain-containing protein</fullName>
    </recommendedName>
</protein>
<evidence type="ECO:0000256" key="6">
    <source>
        <dbReference type="SAM" id="SignalP"/>
    </source>
</evidence>
<dbReference type="GO" id="GO:1905515">
    <property type="term" value="P:non-motile cilium assembly"/>
    <property type="evidence" value="ECO:0007669"/>
    <property type="project" value="TreeGrafter"/>
</dbReference>
<evidence type="ECO:0000256" key="3">
    <source>
        <dbReference type="ARBA" id="ARBA00022989"/>
    </source>
</evidence>
<comment type="caution">
    <text evidence="7">The sequence shown here is derived from an EMBL/GenBank/DDBJ whole genome shotgun (WGS) entry which is preliminary data.</text>
</comment>
<keyword evidence="3 5" id="KW-1133">Transmembrane helix</keyword>
<dbReference type="GO" id="GO:0035869">
    <property type="term" value="C:ciliary transition zone"/>
    <property type="evidence" value="ECO:0007669"/>
    <property type="project" value="TreeGrafter"/>
</dbReference>
<feature type="transmembrane region" description="Helical" evidence="5">
    <location>
        <begin position="534"/>
        <end position="556"/>
    </location>
</feature>
<dbReference type="Pfam" id="PF09799">
    <property type="entry name" value="Transmemb_17"/>
    <property type="match status" value="1"/>
</dbReference>
<sequence length="559" mass="63148">MRRVLTILLLVTGGLFEHLTAPDFNQDFGGSTSEIPIIQDYDSAEIRDMEQKFRISTTTESIGRTLMNNMTDLGNTIEDISEFSADSTEIDKDLAAVSAVESLKNSSKFVTEKTSGVGNVGREEAQKADPLVNLEGDVATTRVFETVVSQQPLEMFPDIHTTPVTRSEPPTIKYVTTSTTTTTTTTSTTTTPATVNEKDRLDVSNVPQNDDTNRLVVFENTSFGEDVDLENAPNALIDGDTVRNTGFPATTESTTTTNVVGLPILPTLPSMSFTETVKVEASKIRNKGLGVFRRHHYHNRSEKLKTTVQILDLLGKKIEGIDQQLTLRTPNTSVLRNIHNRGGIRRRTKQWGRSSVRPVGKFRKIIDGHSMKVVDHHNRDEQRKSWGVVSGRRRLRTARYSSKKIEKQRIYQPTEAEKKFAEALFSGEEESMNMLKETLRQIREVMKKKTRKYTNYTHVCAILPYQKYMRIMEFLIIIPFAPIEYLRISWAHRGNILESSAFLLLTSFLAIPILLITIYLAFFQTYVLLIEEILCYIQAILVIFETLLSFSLSIAFSSP</sequence>
<proteinExistence type="predicted"/>
<evidence type="ECO:0000313" key="8">
    <source>
        <dbReference type="Proteomes" id="UP000494206"/>
    </source>
</evidence>
<keyword evidence="2 5" id="KW-0812">Transmembrane</keyword>
<feature type="transmembrane region" description="Helical" evidence="5">
    <location>
        <begin position="501"/>
        <end position="522"/>
    </location>
</feature>
<dbReference type="AlphaFoldDB" id="A0A8S1FBJ8"/>
<dbReference type="EMBL" id="CADEPM010000012">
    <property type="protein sequence ID" value="CAB3411208.1"/>
    <property type="molecule type" value="Genomic_DNA"/>
</dbReference>
<evidence type="ECO:0000256" key="5">
    <source>
        <dbReference type="SAM" id="Phobius"/>
    </source>
</evidence>
<dbReference type="InterPro" id="IPR019184">
    <property type="entry name" value="Uncharacterised_TM-17"/>
</dbReference>
<comment type="subcellular location">
    <subcellularLocation>
        <location evidence="1">Membrane</location>
        <topology evidence="1">Multi-pass membrane protein</topology>
    </subcellularLocation>
</comment>
<evidence type="ECO:0000256" key="2">
    <source>
        <dbReference type="ARBA" id="ARBA00022692"/>
    </source>
</evidence>
<organism evidence="7 8">
    <name type="scientific">Caenorhabditis bovis</name>
    <dbReference type="NCBI Taxonomy" id="2654633"/>
    <lineage>
        <taxon>Eukaryota</taxon>
        <taxon>Metazoa</taxon>
        <taxon>Ecdysozoa</taxon>
        <taxon>Nematoda</taxon>
        <taxon>Chromadorea</taxon>
        <taxon>Rhabditida</taxon>
        <taxon>Rhabditina</taxon>
        <taxon>Rhabditomorpha</taxon>
        <taxon>Rhabditoidea</taxon>
        <taxon>Rhabditidae</taxon>
        <taxon>Peloderinae</taxon>
        <taxon>Caenorhabditis</taxon>
    </lineage>
</organism>
<accession>A0A8S1FBJ8</accession>
<evidence type="ECO:0008006" key="9">
    <source>
        <dbReference type="Google" id="ProtNLM"/>
    </source>
</evidence>
<keyword evidence="6" id="KW-0732">Signal</keyword>
<dbReference type="PANTHER" id="PTHR13531">
    <property type="entry name" value="GEO07735P1-RELATED-RELATED"/>
    <property type="match status" value="1"/>
</dbReference>
<dbReference type="GO" id="GO:0016020">
    <property type="term" value="C:membrane"/>
    <property type="evidence" value="ECO:0007669"/>
    <property type="project" value="UniProtKB-SubCell"/>
</dbReference>
<feature type="chain" id="PRO_5035750073" description="G-protein coupled receptors family 1 profile domain-containing protein" evidence="6">
    <location>
        <begin position="17"/>
        <end position="559"/>
    </location>
</feature>
<evidence type="ECO:0000313" key="7">
    <source>
        <dbReference type="EMBL" id="CAB3411208.1"/>
    </source>
</evidence>
<feature type="signal peptide" evidence="6">
    <location>
        <begin position="1"/>
        <end position="16"/>
    </location>
</feature>
<dbReference type="OrthoDB" id="262535at2759"/>
<evidence type="ECO:0000256" key="1">
    <source>
        <dbReference type="ARBA" id="ARBA00004141"/>
    </source>
</evidence>